<proteinExistence type="predicted"/>
<protein>
    <submittedName>
        <fullName evidence="1">Signal recognition particle, SRP19 subunit</fullName>
    </submittedName>
</protein>
<dbReference type="PANTHER" id="PTHR48462">
    <property type="entry name" value="PROTEIN, PUTATIVE-RELATED"/>
    <property type="match status" value="1"/>
</dbReference>
<evidence type="ECO:0000313" key="1">
    <source>
        <dbReference type="EMBL" id="GEZ71327.1"/>
    </source>
</evidence>
<comment type="caution">
    <text evidence="1">The sequence shown here is derived from an EMBL/GenBank/DDBJ whole genome shotgun (WGS) entry which is preliminary data.</text>
</comment>
<reference evidence="1" key="1">
    <citation type="journal article" date="2019" name="Sci. Rep.">
        <title>Draft genome of Tanacetum cinerariifolium, the natural source of mosquito coil.</title>
        <authorList>
            <person name="Yamashiro T."/>
            <person name="Shiraishi A."/>
            <person name="Satake H."/>
            <person name="Nakayama K."/>
        </authorList>
    </citation>
    <scope>NUCLEOTIDE SEQUENCE</scope>
</reference>
<name>A0A699IQL4_TANCI</name>
<gene>
    <name evidence="1" type="ORF">Tci_543300</name>
</gene>
<dbReference type="EMBL" id="BKCJ010313557">
    <property type="protein sequence ID" value="GEZ71327.1"/>
    <property type="molecule type" value="Genomic_DNA"/>
</dbReference>
<accession>A0A699IQL4</accession>
<organism evidence="1">
    <name type="scientific">Tanacetum cinerariifolium</name>
    <name type="common">Dalmatian daisy</name>
    <name type="synonym">Chrysanthemum cinerariifolium</name>
    <dbReference type="NCBI Taxonomy" id="118510"/>
    <lineage>
        <taxon>Eukaryota</taxon>
        <taxon>Viridiplantae</taxon>
        <taxon>Streptophyta</taxon>
        <taxon>Embryophyta</taxon>
        <taxon>Tracheophyta</taxon>
        <taxon>Spermatophyta</taxon>
        <taxon>Magnoliopsida</taxon>
        <taxon>eudicotyledons</taxon>
        <taxon>Gunneridae</taxon>
        <taxon>Pentapetalae</taxon>
        <taxon>asterids</taxon>
        <taxon>campanulids</taxon>
        <taxon>Asterales</taxon>
        <taxon>Asteraceae</taxon>
        <taxon>Asteroideae</taxon>
        <taxon>Anthemideae</taxon>
        <taxon>Anthemidinae</taxon>
        <taxon>Tanacetum</taxon>
    </lineage>
</organism>
<dbReference type="PANTHER" id="PTHR48462:SF1">
    <property type="entry name" value="PROTEIN, PUTATIVE-RELATED"/>
    <property type="match status" value="1"/>
</dbReference>
<sequence length="182" mass="20703">MRKLIDVLIFGWVREKHLCADLIGFSPLTGLSIRGFTAGQAALKVVVCKVTKHEKSCIENQHMFIPFAFDTFGFFAPEAVELLSRVQRIMHINIMTPRSTDVVFKRIGFAIKKGLATQLVPRLPSTLYVNCMEKVDDSVDENSWDDLYDLKETINEFASNKIQHPISKENMNQEDDINKVSP</sequence>
<dbReference type="AlphaFoldDB" id="A0A699IQL4"/>